<reference evidence="4 5" key="1">
    <citation type="journal article" date="2011" name="J. Bacteriol.">
        <title>Comparative genomics of 28 Salmonella enterica isolates: evidence for CRISPR-mediated adaptive sublineage evolution.</title>
        <authorList>
            <person name="Fricke W.F."/>
            <person name="Mammel M.K."/>
            <person name="McDermott P.F."/>
            <person name="Tartera C."/>
            <person name="White D.G."/>
            <person name="Leclerc J.E."/>
            <person name="Ravel J."/>
            <person name="Cebula T.A."/>
        </authorList>
    </citation>
    <scope>NUCLEOTIDE SEQUENCE [LARGE SCALE GENOMIC DNA]</scope>
    <source>
        <strain evidence="4 5">SL254</strain>
    </source>
</reference>
<organism evidence="4 5">
    <name type="scientific">Salmonella newport (strain SL254)</name>
    <dbReference type="NCBI Taxonomy" id="423368"/>
    <lineage>
        <taxon>Bacteria</taxon>
        <taxon>Pseudomonadati</taxon>
        <taxon>Pseudomonadota</taxon>
        <taxon>Gammaproteobacteria</taxon>
        <taxon>Enterobacterales</taxon>
        <taxon>Enterobacteriaceae</taxon>
        <taxon>Salmonella</taxon>
    </lineage>
</organism>
<dbReference type="Gene3D" id="3.40.50.2000">
    <property type="entry name" value="Glycogen Phosphorylase B"/>
    <property type="match status" value="2"/>
</dbReference>
<feature type="domain" description="Glycosyltransferase subfamily 4-like N-terminal" evidence="3">
    <location>
        <begin position="39"/>
        <end position="145"/>
    </location>
</feature>
<accession>A0A0H3BQR6</accession>
<dbReference type="GO" id="GO:0016757">
    <property type="term" value="F:glycosyltransferase activity"/>
    <property type="evidence" value="ECO:0007669"/>
    <property type="project" value="InterPro"/>
</dbReference>
<dbReference type="KEGG" id="see:SNSL254_A2265"/>
<dbReference type="Pfam" id="PF13439">
    <property type="entry name" value="Glyco_transf_4"/>
    <property type="match status" value="1"/>
</dbReference>
<dbReference type="PANTHER" id="PTHR46401:SF2">
    <property type="entry name" value="GLYCOSYLTRANSFERASE WBBK-RELATED"/>
    <property type="match status" value="1"/>
</dbReference>
<feature type="domain" description="Glycosyl transferase family 1" evidence="2">
    <location>
        <begin position="154"/>
        <end position="308"/>
    </location>
</feature>
<evidence type="ECO:0000259" key="3">
    <source>
        <dbReference type="Pfam" id="PF13439"/>
    </source>
</evidence>
<dbReference type="InterPro" id="IPR028098">
    <property type="entry name" value="Glyco_trans_4-like_N"/>
</dbReference>
<gene>
    <name evidence="4" type="ordered locus">SNSL254_A2265</name>
</gene>
<dbReference type="SUPFAM" id="SSF53756">
    <property type="entry name" value="UDP-Glycosyltransferase/glycogen phosphorylase"/>
    <property type="match status" value="1"/>
</dbReference>
<dbReference type="Proteomes" id="UP000008824">
    <property type="component" value="Chromosome"/>
</dbReference>
<dbReference type="EMBL" id="CP001113">
    <property type="protein sequence ID" value="ACF62577.1"/>
    <property type="molecule type" value="Genomic_DNA"/>
</dbReference>
<dbReference type="InterPro" id="IPR001296">
    <property type="entry name" value="Glyco_trans_1"/>
</dbReference>
<proteinExistence type="predicted"/>
<dbReference type="Pfam" id="PF00534">
    <property type="entry name" value="Glycos_transf_1"/>
    <property type="match status" value="1"/>
</dbReference>
<evidence type="ECO:0000259" key="2">
    <source>
        <dbReference type="Pfam" id="PF00534"/>
    </source>
</evidence>
<dbReference type="RefSeq" id="WP_001060530.1">
    <property type="nucleotide sequence ID" value="NC_011080.1"/>
</dbReference>
<evidence type="ECO:0000256" key="1">
    <source>
        <dbReference type="ARBA" id="ARBA00022679"/>
    </source>
</evidence>
<dbReference type="GO" id="GO:0009103">
    <property type="term" value="P:lipopolysaccharide biosynthetic process"/>
    <property type="evidence" value="ECO:0007669"/>
    <property type="project" value="TreeGrafter"/>
</dbReference>
<name>A0A0H3BQR6_SALNS</name>
<keyword evidence="1 4" id="KW-0808">Transferase</keyword>
<dbReference type="PANTHER" id="PTHR46401">
    <property type="entry name" value="GLYCOSYLTRANSFERASE WBBK-RELATED"/>
    <property type="match status" value="1"/>
</dbReference>
<sequence length="336" mass="37459">MNNKKVLMDISWSNKGGIGRFTDEISKLLCDISKEELYRKCASPLAPLGLAVNIFLRKKTDVVFLPGYIPPLFCSKKFIITIHDLNHLDLNDNSSLFKRLFYNFIIKRGCRKAYKIFTVSNFSKERIVAWSGVNPNKIVTVYNGVSSLFNADVKPLNLGYKYLLCVGNRKTHKNEKCVISAFAKADIDPSIKLVFTGNPCNDLEKLIIQHGLSERVKFFGFVSEKDLPSLYKGSLGLVFPSLYEGFGLPVVEGMACGIPVLTSLTSSLPEVAGDAAILVDPLSEDAITKGISRLINDSELRKHLIQKGLLRAKRFNWQNVVSEIEMVLTEACDGNK</sequence>
<evidence type="ECO:0000313" key="4">
    <source>
        <dbReference type="EMBL" id="ACF62577.1"/>
    </source>
</evidence>
<dbReference type="HOGENOM" id="CLU_009583_27_0_6"/>
<protein>
    <submittedName>
        <fullName evidence="4">Second mannosyl transferase</fullName>
    </submittedName>
</protein>
<dbReference type="CDD" id="cd03809">
    <property type="entry name" value="GT4_MtfB-like"/>
    <property type="match status" value="1"/>
</dbReference>
<dbReference type="AlphaFoldDB" id="A0A0H3BQR6"/>
<evidence type="ECO:0000313" key="5">
    <source>
        <dbReference type="Proteomes" id="UP000008824"/>
    </source>
</evidence>